<feature type="transmembrane region" description="Helical" evidence="10">
    <location>
        <begin position="6"/>
        <end position="24"/>
    </location>
</feature>
<name>A0AAW1U835_9CUCU</name>
<evidence type="ECO:0000256" key="5">
    <source>
        <dbReference type="ARBA" id="ARBA00022787"/>
    </source>
</evidence>
<evidence type="ECO:0000256" key="1">
    <source>
        <dbReference type="ARBA" id="ARBA00004572"/>
    </source>
</evidence>
<evidence type="ECO:0000256" key="3">
    <source>
        <dbReference type="ARBA" id="ARBA00022448"/>
    </source>
</evidence>
<evidence type="ECO:0000256" key="7">
    <source>
        <dbReference type="ARBA" id="ARBA00022989"/>
    </source>
</evidence>
<dbReference type="GO" id="GO:0006605">
    <property type="term" value="P:protein targeting"/>
    <property type="evidence" value="ECO:0007669"/>
    <property type="project" value="InterPro"/>
</dbReference>
<dbReference type="PANTHER" id="PTHR12430">
    <property type="entry name" value="MITOCHONDRIAL IMPORT RECEPTOR SUBUNIT TOM20"/>
    <property type="match status" value="1"/>
</dbReference>
<comment type="subcellular location">
    <subcellularLocation>
        <location evidence="1">Mitochondrion outer membrane</location>
        <topology evidence="1">Single-pass membrane protein</topology>
    </subcellularLocation>
</comment>
<dbReference type="PRINTS" id="PR01989">
    <property type="entry name" value="EUOM20RECPTR"/>
</dbReference>
<evidence type="ECO:0000313" key="11">
    <source>
        <dbReference type="EMBL" id="KAK9877228.1"/>
    </source>
</evidence>
<gene>
    <name evidence="11" type="ORF">WA026_016975</name>
</gene>
<keyword evidence="6" id="KW-0653">Protein transport</keyword>
<comment type="similarity">
    <text evidence="2">Belongs to the Tom20 family.</text>
</comment>
<dbReference type="GO" id="GO:0005742">
    <property type="term" value="C:mitochondrial outer membrane translocase complex"/>
    <property type="evidence" value="ECO:0007669"/>
    <property type="project" value="InterPro"/>
</dbReference>
<sequence length="139" mass="16075">MSNFSIKIWITIWGAILAAVYFAFDHKYGKDKDFEKRNKSKTNIIDRNEVTVIYPYKKQAEEDYKILLTELQMAETLMSMDDEENAVKHFANAIVISSEPLMFVNSLKQTLPLSSFNKLIDVLSETYGNDFRKQCLSST</sequence>
<dbReference type="Gene3D" id="1.20.960.10">
    <property type="entry name" value="Mitochondrial outer membrane translocase complex, subunit Tom20 domain"/>
    <property type="match status" value="1"/>
</dbReference>
<dbReference type="PRINTS" id="PR00351">
    <property type="entry name" value="OM20RECEPTOR"/>
</dbReference>
<dbReference type="GO" id="GO:0006886">
    <property type="term" value="P:intracellular protein transport"/>
    <property type="evidence" value="ECO:0007669"/>
    <property type="project" value="InterPro"/>
</dbReference>
<dbReference type="GO" id="GO:0016031">
    <property type="term" value="P:tRNA import into mitochondrion"/>
    <property type="evidence" value="ECO:0007669"/>
    <property type="project" value="TreeGrafter"/>
</dbReference>
<protein>
    <submittedName>
        <fullName evidence="11">Uncharacterized protein</fullName>
    </submittedName>
</protein>
<dbReference type="EMBL" id="JARQZJ010000040">
    <property type="protein sequence ID" value="KAK9877228.1"/>
    <property type="molecule type" value="Genomic_DNA"/>
</dbReference>
<evidence type="ECO:0000256" key="10">
    <source>
        <dbReference type="SAM" id="Phobius"/>
    </source>
</evidence>
<keyword evidence="4 10" id="KW-0812">Transmembrane</keyword>
<evidence type="ECO:0000256" key="8">
    <source>
        <dbReference type="ARBA" id="ARBA00023128"/>
    </source>
</evidence>
<dbReference type="PANTHER" id="PTHR12430:SF0">
    <property type="entry name" value="TRANSLOCASE OF OUTER MITOCHONDRIAL MEMBRANE 20"/>
    <property type="match status" value="1"/>
</dbReference>
<keyword evidence="3" id="KW-0813">Transport</keyword>
<keyword evidence="9 10" id="KW-0472">Membrane</keyword>
<dbReference type="AlphaFoldDB" id="A0AAW1U835"/>
<keyword evidence="8" id="KW-0496">Mitochondrion</keyword>
<comment type="caution">
    <text evidence="11">The sequence shown here is derived from an EMBL/GenBank/DDBJ whole genome shotgun (WGS) entry which is preliminary data.</text>
</comment>
<evidence type="ECO:0000256" key="2">
    <source>
        <dbReference type="ARBA" id="ARBA00005792"/>
    </source>
</evidence>
<organism evidence="11 12">
    <name type="scientific">Henosepilachna vigintioctopunctata</name>
    <dbReference type="NCBI Taxonomy" id="420089"/>
    <lineage>
        <taxon>Eukaryota</taxon>
        <taxon>Metazoa</taxon>
        <taxon>Ecdysozoa</taxon>
        <taxon>Arthropoda</taxon>
        <taxon>Hexapoda</taxon>
        <taxon>Insecta</taxon>
        <taxon>Pterygota</taxon>
        <taxon>Neoptera</taxon>
        <taxon>Endopterygota</taxon>
        <taxon>Coleoptera</taxon>
        <taxon>Polyphaga</taxon>
        <taxon>Cucujiformia</taxon>
        <taxon>Coccinelloidea</taxon>
        <taxon>Coccinellidae</taxon>
        <taxon>Epilachninae</taxon>
        <taxon>Epilachnini</taxon>
        <taxon>Henosepilachna</taxon>
    </lineage>
</organism>
<dbReference type="InterPro" id="IPR023392">
    <property type="entry name" value="Tom20_dom_sf"/>
</dbReference>
<dbReference type="InterPro" id="IPR022422">
    <property type="entry name" value="MAS20_rcpt_metazoan"/>
</dbReference>
<reference evidence="11 12" key="1">
    <citation type="submission" date="2023-03" db="EMBL/GenBank/DDBJ databases">
        <title>Genome insight into feeding habits of ladybird beetles.</title>
        <authorList>
            <person name="Li H.-S."/>
            <person name="Huang Y.-H."/>
            <person name="Pang H."/>
        </authorList>
    </citation>
    <scope>NUCLEOTIDE SEQUENCE [LARGE SCALE GENOMIC DNA]</scope>
    <source>
        <strain evidence="11">SYSU_2023b</strain>
        <tissue evidence="11">Whole body</tissue>
    </source>
</reference>
<proteinExistence type="inferred from homology"/>
<dbReference type="GO" id="GO:0030943">
    <property type="term" value="F:mitochondrion targeting sequence binding"/>
    <property type="evidence" value="ECO:0007669"/>
    <property type="project" value="TreeGrafter"/>
</dbReference>
<dbReference type="SUPFAM" id="SSF47157">
    <property type="entry name" value="Mitochondrial import receptor subunit Tom20"/>
    <property type="match status" value="1"/>
</dbReference>
<evidence type="ECO:0000313" key="12">
    <source>
        <dbReference type="Proteomes" id="UP001431783"/>
    </source>
</evidence>
<dbReference type="GO" id="GO:0030150">
    <property type="term" value="P:protein import into mitochondrial matrix"/>
    <property type="evidence" value="ECO:0007669"/>
    <property type="project" value="TreeGrafter"/>
</dbReference>
<accession>A0AAW1U835</accession>
<dbReference type="GO" id="GO:0008320">
    <property type="term" value="F:protein transmembrane transporter activity"/>
    <property type="evidence" value="ECO:0007669"/>
    <property type="project" value="TreeGrafter"/>
</dbReference>
<dbReference type="Pfam" id="PF02064">
    <property type="entry name" value="MAS20"/>
    <property type="match status" value="1"/>
</dbReference>
<evidence type="ECO:0000256" key="4">
    <source>
        <dbReference type="ARBA" id="ARBA00022692"/>
    </source>
</evidence>
<keyword evidence="7 10" id="KW-1133">Transmembrane helix</keyword>
<dbReference type="Proteomes" id="UP001431783">
    <property type="component" value="Unassembled WGS sequence"/>
</dbReference>
<keyword evidence="5" id="KW-1000">Mitochondrion outer membrane</keyword>
<keyword evidence="12" id="KW-1185">Reference proteome</keyword>
<dbReference type="InterPro" id="IPR002056">
    <property type="entry name" value="MAS20"/>
</dbReference>
<evidence type="ECO:0000256" key="9">
    <source>
        <dbReference type="ARBA" id="ARBA00023136"/>
    </source>
</evidence>
<evidence type="ECO:0000256" key="6">
    <source>
        <dbReference type="ARBA" id="ARBA00022927"/>
    </source>
</evidence>